<proteinExistence type="predicted"/>
<reference evidence="2 3" key="1">
    <citation type="submission" date="2016-10" db="EMBL/GenBank/DDBJ databases">
        <title>Genome sequence of the basidiomycete white-rot fungus Trametes pubescens.</title>
        <authorList>
            <person name="Makela M.R."/>
            <person name="Granchi Z."/>
            <person name="Peng M."/>
            <person name="De Vries R.P."/>
            <person name="Grigoriev I."/>
            <person name="Riley R."/>
            <person name="Hilden K."/>
        </authorList>
    </citation>
    <scope>NUCLEOTIDE SEQUENCE [LARGE SCALE GENOMIC DNA]</scope>
    <source>
        <strain evidence="2 3">FBCC735</strain>
    </source>
</reference>
<dbReference type="AlphaFoldDB" id="A0A1M2VH08"/>
<sequence length="611" mass="68208">MKSPIRDIASPHLIALAQECIDECASGHEDCGAFSVILDQAVLPTRLIDCVDPTHPRLVMTEKDQRERYLALSYVWGEPQPHSTVRSNVSVYEREIDFSLLPATIRDAIYVTHALGFRFLWADTLCIIQDDEEDKGHEIGKMRHIYHSAHVTIIAASAEKVSDGFLQARSHLSQSALDPLHSDFRARGDIVLPFICPQDSPTSTGESGESEDHIATQPPEVGSVRIVPESPRDPLLRSLRSSSELGPIDSRSWCMQEYLLSPRSLIFTARTLQFRCQTASRSVGDSLCNIGPRKSDLIPSMLFLEDPPPLSPGWAGDWRKVHKAWLGIVRDYSGRATSLPSDKLPACAAIAEHFHRAIRSDYLAGMWRERLLPGMLWWASDGEELQRPTVFRAPSWSWAAVDGQLGWDISHSVASQHPGPSSERMLAEVVRCDIVLEDAALPFGRVADGSLILRASLLRCRVSAELKRASPDWPSSRRILLQSPRQAQQQDGDEVDTVTQLFGEAVFDCKNDTDSENKRVWAVPLLYDCLTTDGINPDECAHKTQGILVALADLTTSELQPVGRSIYRRIGFFCLPFMAPERYDNRKNDPAVKLRQALENGEYLSEDITLV</sequence>
<comment type="caution">
    <text evidence="2">The sequence shown here is derived from an EMBL/GenBank/DDBJ whole genome shotgun (WGS) entry which is preliminary data.</text>
</comment>
<feature type="domain" description="Heterokaryon incompatibility" evidence="1">
    <location>
        <begin position="69"/>
        <end position="257"/>
    </location>
</feature>
<accession>A0A1M2VH08</accession>
<dbReference type="PANTHER" id="PTHR33112:SF16">
    <property type="entry name" value="HETEROKARYON INCOMPATIBILITY DOMAIN-CONTAINING PROTEIN"/>
    <property type="match status" value="1"/>
</dbReference>
<dbReference type="OrthoDB" id="5125733at2759"/>
<name>A0A1M2VH08_TRAPU</name>
<dbReference type="Pfam" id="PF06985">
    <property type="entry name" value="HET"/>
    <property type="match status" value="1"/>
</dbReference>
<protein>
    <recommendedName>
        <fullName evidence="1">Heterokaryon incompatibility domain-containing protein</fullName>
    </recommendedName>
</protein>
<evidence type="ECO:0000259" key="1">
    <source>
        <dbReference type="Pfam" id="PF06985"/>
    </source>
</evidence>
<dbReference type="InterPro" id="IPR010730">
    <property type="entry name" value="HET"/>
</dbReference>
<evidence type="ECO:0000313" key="2">
    <source>
        <dbReference type="EMBL" id="OJT06894.1"/>
    </source>
</evidence>
<organism evidence="2 3">
    <name type="scientific">Trametes pubescens</name>
    <name type="common">White-rot fungus</name>
    <dbReference type="NCBI Taxonomy" id="154538"/>
    <lineage>
        <taxon>Eukaryota</taxon>
        <taxon>Fungi</taxon>
        <taxon>Dikarya</taxon>
        <taxon>Basidiomycota</taxon>
        <taxon>Agaricomycotina</taxon>
        <taxon>Agaricomycetes</taxon>
        <taxon>Polyporales</taxon>
        <taxon>Polyporaceae</taxon>
        <taxon>Trametes</taxon>
    </lineage>
</organism>
<dbReference type="Proteomes" id="UP000184267">
    <property type="component" value="Unassembled WGS sequence"/>
</dbReference>
<dbReference type="PANTHER" id="PTHR33112">
    <property type="entry name" value="DOMAIN PROTEIN, PUTATIVE-RELATED"/>
    <property type="match status" value="1"/>
</dbReference>
<dbReference type="STRING" id="154538.A0A1M2VH08"/>
<dbReference type="OMA" id="VENAWHE"/>
<dbReference type="EMBL" id="MNAD01001244">
    <property type="protein sequence ID" value="OJT06894.1"/>
    <property type="molecule type" value="Genomic_DNA"/>
</dbReference>
<gene>
    <name evidence="2" type="ORF">TRAPUB_2263</name>
</gene>
<evidence type="ECO:0000313" key="3">
    <source>
        <dbReference type="Proteomes" id="UP000184267"/>
    </source>
</evidence>
<keyword evidence="3" id="KW-1185">Reference proteome</keyword>